<reference evidence="1" key="1">
    <citation type="submission" date="2020-06" db="EMBL/GenBank/DDBJ databases">
        <title>WGS assembly of Ceratodon purpureus strain R40.</title>
        <authorList>
            <person name="Carey S.B."/>
            <person name="Jenkins J."/>
            <person name="Shu S."/>
            <person name="Lovell J.T."/>
            <person name="Sreedasyam A."/>
            <person name="Maumus F."/>
            <person name="Tiley G.P."/>
            <person name="Fernandez-Pozo N."/>
            <person name="Barry K."/>
            <person name="Chen C."/>
            <person name="Wang M."/>
            <person name="Lipzen A."/>
            <person name="Daum C."/>
            <person name="Saski C.A."/>
            <person name="Payton A.C."/>
            <person name="Mcbreen J.C."/>
            <person name="Conrad R.E."/>
            <person name="Kollar L.M."/>
            <person name="Olsson S."/>
            <person name="Huttunen S."/>
            <person name="Landis J.B."/>
            <person name="Wickett N.J."/>
            <person name="Johnson M.G."/>
            <person name="Rensing S.A."/>
            <person name="Grimwood J."/>
            <person name="Schmutz J."/>
            <person name="Mcdaniel S.F."/>
        </authorList>
    </citation>
    <scope>NUCLEOTIDE SEQUENCE</scope>
    <source>
        <strain evidence="1">R40</strain>
    </source>
</reference>
<dbReference type="AlphaFoldDB" id="A0A8T0IU46"/>
<organism evidence="1 2">
    <name type="scientific">Ceratodon purpureus</name>
    <name type="common">Fire moss</name>
    <name type="synonym">Dicranum purpureum</name>
    <dbReference type="NCBI Taxonomy" id="3225"/>
    <lineage>
        <taxon>Eukaryota</taxon>
        <taxon>Viridiplantae</taxon>
        <taxon>Streptophyta</taxon>
        <taxon>Embryophyta</taxon>
        <taxon>Bryophyta</taxon>
        <taxon>Bryophytina</taxon>
        <taxon>Bryopsida</taxon>
        <taxon>Dicranidae</taxon>
        <taxon>Pseudoditrichales</taxon>
        <taxon>Ditrichaceae</taxon>
        <taxon>Ceratodon</taxon>
    </lineage>
</organism>
<name>A0A8T0IU46_CERPU</name>
<gene>
    <name evidence="1" type="ORF">KC19_2G107700</name>
</gene>
<dbReference type="EMBL" id="CM026422">
    <property type="protein sequence ID" value="KAG0586672.1"/>
    <property type="molecule type" value="Genomic_DNA"/>
</dbReference>
<evidence type="ECO:0000313" key="1">
    <source>
        <dbReference type="EMBL" id="KAG0586672.1"/>
    </source>
</evidence>
<sequence>MYSGSGCESVECSSVVECVGFGSERCMTQDFVTLGM</sequence>
<keyword evidence="2" id="KW-1185">Reference proteome</keyword>
<comment type="caution">
    <text evidence="1">The sequence shown here is derived from an EMBL/GenBank/DDBJ whole genome shotgun (WGS) entry which is preliminary data.</text>
</comment>
<evidence type="ECO:0000313" key="2">
    <source>
        <dbReference type="Proteomes" id="UP000822688"/>
    </source>
</evidence>
<proteinExistence type="predicted"/>
<accession>A0A8T0IU46</accession>
<dbReference type="Proteomes" id="UP000822688">
    <property type="component" value="Chromosome 2"/>
</dbReference>
<protein>
    <submittedName>
        <fullName evidence="1">Uncharacterized protein</fullName>
    </submittedName>
</protein>